<evidence type="ECO:0000256" key="2">
    <source>
        <dbReference type="ARBA" id="ARBA00022676"/>
    </source>
</evidence>
<dbReference type="PROSITE" id="PS00375">
    <property type="entry name" value="UDPGT"/>
    <property type="match status" value="1"/>
</dbReference>
<sequence>MAKLFSSRGLKTTIISTPPFSEPVKTAQDSGFDIGLISIKFPPPKSQLPDHITSLDQVISDDDRLVPMFVEALSLIQEPIEELLRELNPNCLISDMFLPWTAASAAAFRIPRLVFHGTSYFSLCAAEELRRHKPFRNVSSDSSPFVVPNLPHEVRMQVREADGRSYGVVVNSFYELEPDYADHYRNALGRKAWNIGPLLLYNHRDDCKKPAIDARECLAWLDSKKANSVVYACFGSMAKFSLAQLNEIADGLDASGHDFIWVVRKANDDDGQLPTERFEGRGLIIRGWAPQVVILDHPAIGAFVTHCGWNSTLEGVCAGVPMVTWPLFAEQFYNEKLVTEVLRTGVPVGNKKWQRTRHEGVTKDAVSKAVQLAMAGESAPEMRRRAANYKEMARKAVEEGGSSHNDLTAFIQDLSAYRPR</sequence>
<keyword evidence="3 4" id="KW-0808">Transferase</keyword>
<keyword evidence="2 4" id="KW-0328">Glycosyltransferase</keyword>
<comment type="caution">
    <text evidence="6">The sequence shown here is derived from an EMBL/GenBank/DDBJ whole genome shotgun (WGS) entry which is preliminary data.</text>
</comment>
<accession>A0AAD4PCP7</accession>
<dbReference type="SUPFAM" id="SSF53756">
    <property type="entry name" value="UDP-Glycosyltransferase/glycogen phosphorylase"/>
    <property type="match status" value="1"/>
</dbReference>
<dbReference type="Proteomes" id="UP001190926">
    <property type="component" value="Unassembled WGS sequence"/>
</dbReference>
<proteinExistence type="inferred from homology"/>
<evidence type="ECO:0000256" key="1">
    <source>
        <dbReference type="ARBA" id="ARBA00009995"/>
    </source>
</evidence>
<organism evidence="6 7">
    <name type="scientific">Perilla frutescens var. hirtella</name>
    <name type="common">Perilla citriodora</name>
    <name type="synonym">Perilla setoyensis</name>
    <dbReference type="NCBI Taxonomy" id="608512"/>
    <lineage>
        <taxon>Eukaryota</taxon>
        <taxon>Viridiplantae</taxon>
        <taxon>Streptophyta</taxon>
        <taxon>Embryophyta</taxon>
        <taxon>Tracheophyta</taxon>
        <taxon>Spermatophyta</taxon>
        <taxon>Magnoliopsida</taxon>
        <taxon>eudicotyledons</taxon>
        <taxon>Gunneridae</taxon>
        <taxon>Pentapetalae</taxon>
        <taxon>asterids</taxon>
        <taxon>lamiids</taxon>
        <taxon>Lamiales</taxon>
        <taxon>Lamiaceae</taxon>
        <taxon>Nepetoideae</taxon>
        <taxon>Elsholtzieae</taxon>
        <taxon>Perilla</taxon>
    </lineage>
</organism>
<evidence type="ECO:0000313" key="6">
    <source>
        <dbReference type="EMBL" id="KAH6834340.1"/>
    </source>
</evidence>
<evidence type="ECO:0000256" key="3">
    <source>
        <dbReference type="ARBA" id="ARBA00022679"/>
    </source>
</evidence>
<evidence type="ECO:0000313" key="7">
    <source>
        <dbReference type="Proteomes" id="UP001190926"/>
    </source>
</evidence>
<dbReference type="PANTHER" id="PTHR48047">
    <property type="entry name" value="GLYCOSYLTRANSFERASE"/>
    <property type="match status" value="1"/>
</dbReference>
<dbReference type="Gene3D" id="3.40.50.2000">
    <property type="entry name" value="Glycogen Phosphorylase B"/>
    <property type="match status" value="2"/>
</dbReference>
<name>A0AAD4PCP7_PERFH</name>
<dbReference type="AlphaFoldDB" id="A0AAD4PCP7"/>
<reference evidence="6 7" key="1">
    <citation type="journal article" date="2021" name="Nat. Commun.">
        <title>Incipient diploidization of the medicinal plant Perilla within 10,000 years.</title>
        <authorList>
            <person name="Zhang Y."/>
            <person name="Shen Q."/>
            <person name="Leng L."/>
            <person name="Zhang D."/>
            <person name="Chen S."/>
            <person name="Shi Y."/>
            <person name="Ning Z."/>
            <person name="Chen S."/>
        </authorList>
    </citation>
    <scope>NUCLEOTIDE SEQUENCE [LARGE SCALE GENOMIC DNA]</scope>
    <source>
        <strain evidence="7">cv. PC099</strain>
    </source>
</reference>
<dbReference type="PANTHER" id="PTHR48047:SF45">
    <property type="entry name" value="SCOPOLETIN GLUCOSYLTRANSFERASE-LIKE"/>
    <property type="match status" value="1"/>
</dbReference>
<dbReference type="InterPro" id="IPR002213">
    <property type="entry name" value="UDP_glucos_trans"/>
</dbReference>
<dbReference type="GO" id="GO:0035251">
    <property type="term" value="F:UDP-glucosyltransferase activity"/>
    <property type="evidence" value="ECO:0007669"/>
    <property type="project" value="TreeGrafter"/>
</dbReference>
<comment type="similarity">
    <text evidence="1 4">Belongs to the UDP-glycosyltransferase family.</text>
</comment>
<keyword evidence="7" id="KW-1185">Reference proteome</keyword>
<dbReference type="InterPro" id="IPR035595">
    <property type="entry name" value="UDP_glycos_trans_CS"/>
</dbReference>
<dbReference type="EMBL" id="SDAM02000052">
    <property type="protein sequence ID" value="KAH6834340.1"/>
    <property type="molecule type" value="Genomic_DNA"/>
</dbReference>
<dbReference type="Pfam" id="PF00201">
    <property type="entry name" value="UDPGT"/>
    <property type="match status" value="1"/>
</dbReference>
<evidence type="ECO:0000256" key="4">
    <source>
        <dbReference type="RuleBase" id="RU003718"/>
    </source>
</evidence>
<dbReference type="EC" id="2.4.1.-" evidence="5"/>
<protein>
    <recommendedName>
        <fullName evidence="5">Glycosyltransferase</fullName>
        <ecNumber evidence="5">2.4.1.-</ecNumber>
    </recommendedName>
</protein>
<dbReference type="CDD" id="cd03784">
    <property type="entry name" value="GT1_Gtf-like"/>
    <property type="match status" value="1"/>
</dbReference>
<evidence type="ECO:0000256" key="5">
    <source>
        <dbReference type="RuleBase" id="RU362057"/>
    </source>
</evidence>
<gene>
    <name evidence="6" type="ORF">C2S53_012087</name>
</gene>
<dbReference type="FunFam" id="3.40.50.2000:FF:000047">
    <property type="entry name" value="Glycosyltransferase"/>
    <property type="match status" value="1"/>
</dbReference>